<dbReference type="CDD" id="cd02223">
    <property type="entry name" value="cupin_Bh2720-like"/>
    <property type="match status" value="1"/>
</dbReference>
<dbReference type="GO" id="GO:0016853">
    <property type="term" value="F:isomerase activity"/>
    <property type="evidence" value="ECO:0007669"/>
    <property type="project" value="UniProtKB-KW"/>
</dbReference>
<dbReference type="PANTHER" id="PTHR43346">
    <property type="entry name" value="LIGAND BINDING DOMAIN PROTEIN, PUTATIVE (AFU_ORTHOLOGUE AFUA_6G14370)-RELATED"/>
    <property type="match status" value="1"/>
</dbReference>
<protein>
    <submittedName>
        <fullName evidence="2">Mannose-6-phosphate isomerase</fullName>
    </submittedName>
</protein>
<feature type="domain" description="Cupin type-2" evidence="1">
    <location>
        <begin position="32"/>
        <end position="100"/>
    </location>
</feature>
<dbReference type="EMBL" id="VMGI01000009">
    <property type="protein sequence ID" value="TSC93816.1"/>
    <property type="molecule type" value="Genomic_DNA"/>
</dbReference>
<dbReference type="InterPro" id="IPR052538">
    <property type="entry name" value="Flavonoid_dioxygenase-like"/>
</dbReference>
<proteinExistence type="predicted"/>
<dbReference type="PANTHER" id="PTHR43346:SF1">
    <property type="entry name" value="QUERCETIN 2,3-DIOXYGENASE-RELATED"/>
    <property type="match status" value="1"/>
</dbReference>
<keyword evidence="2" id="KW-0413">Isomerase</keyword>
<dbReference type="InterPro" id="IPR011051">
    <property type="entry name" value="RmlC_Cupin_sf"/>
</dbReference>
<dbReference type="AlphaFoldDB" id="A0A554LLR3"/>
<dbReference type="InterPro" id="IPR014710">
    <property type="entry name" value="RmlC-like_jellyroll"/>
</dbReference>
<reference evidence="2 3" key="1">
    <citation type="submission" date="2017-07" db="EMBL/GenBank/DDBJ databases">
        <title>Mechanisms for carbon and nitrogen cycling indicate functional differentiation within the Candidate Phyla Radiation.</title>
        <authorList>
            <person name="Danczak R.E."/>
            <person name="Johnston M.D."/>
            <person name="Kenah C."/>
            <person name="Slattery M."/>
            <person name="Wrighton K.C."/>
            <person name="Wilkins M.J."/>
        </authorList>
    </citation>
    <scope>NUCLEOTIDE SEQUENCE [LARGE SCALE GENOMIC DNA]</scope>
    <source>
        <strain evidence="2">Licking1014_85</strain>
    </source>
</reference>
<evidence type="ECO:0000259" key="1">
    <source>
        <dbReference type="Pfam" id="PF07883"/>
    </source>
</evidence>
<name>A0A554LLR3_9BACT</name>
<evidence type="ECO:0000313" key="2">
    <source>
        <dbReference type="EMBL" id="TSC93816.1"/>
    </source>
</evidence>
<dbReference type="Pfam" id="PF07883">
    <property type="entry name" value="Cupin_2"/>
    <property type="match status" value="1"/>
</dbReference>
<accession>A0A554LLR3</accession>
<dbReference type="SUPFAM" id="SSF51182">
    <property type="entry name" value="RmlC-like cupins"/>
    <property type="match status" value="1"/>
</dbReference>
<sequence length="131" mass="14505">MQGYVEDIEELTLENNNFRKVLYTAKNCQLVVMNIKVGEEIGEEIHTLDQFLRVEKGTGKAIIDGNETEISDGFAIVVPAGAKHNVINTGDADLKLYTIYSPPNHLDQLIHATKADAEADTTDHYDGKTTE</sequence>
<organism evidence="2 3">
    <name type="scientific">Candidatus Berkelbacteria bacterium Licking1014_85</name>
    <dbReference type="NCBI Taxonomy" id="2017148"/>
    <lineage>
        <taxon>Bacteria</taxon>
        <taxon>Candidatus Berkelbacteria</taxon>
    </lineage>
</organism>
<evidence type="ECO:0000313" key="3">
    <source>
        <dbReference type="Proteomes" id="UP000315589"/>
    </source>
</evidence>
<dbReference type="Proteomes" id="UP000315589">
    <property type="component" value="Unassembled WGS sequence"/>
</dbReference>
<dbReference type="Gene3D" id="2.60.120.10">
    <property type="entry name" value="Jelly Rolls"/>
    <property type="match status" value="1"/>
</dbReference>
<comment type="caution">
    <text evidence="2">The sequence shown here is derived from an EMBL/GenBank/DDBJ whole genome shotgun (WGS) entry which is preliminary data.</text>
</comment>
<dbReference type="InterPro" id="IPR013096">
    <property type="entry name" value="Cupin_2"/>
</dbReference>
<gene>
    <name evidence="2" type="ORF">CEN91_112</name>
</gene>